<evidence type="ECO:0000256" key="5">
    <source>
        <dbReference type="ARBA" id="ARBA00023027"/>
    </source>
</evidence>
<evidence type="ECO:0000256" key="7">
    <source>
        <dbReference type="ARBA" id="ARBA00023209"/>
    </source>
</evidence>
<dbReference type="PIRSF" id="PIRSF000114">
    <property type="entry name" value="Glycerol-3-P_dh"/>
    <property type="match status" value="1"/>
</dbReference>
<gene>
    <name evidence="14" type="ORF">SAMN05660742_101322</name>
</gene>
<dbReference type="InterPro" id="IPR036291">
    <property type="entry name" value="NAD(P)-bd_dom_sf"/>
</dbReference>
<evidence type="ECO:0000259" key="12">
    <source>
        <dbReference type="Pfam" id="PF01210"/>
    </source>
</evidence>
<dbReference type="PROSITE" id="PS00957">
    <property type="entry name" value="NAD_G3PDH"/>
    <property type="match status" value="1"/>
</dbReference>
<comment type="catalytic activity">
    <reaction evidence="11">
        <text>sn-glycerol 3-phosphate + NADP(+) = dihydroxyacetone phosphate + NADPH + H(+)</text>
        <dbReference type="Rhea" id="RHEA:11096"/>
        <dbReference type="ChEBI" id="CHEBI:15378"/>
        <dbReference type="ChEBI" id="CHEBI:57597"/>
        <dbReference type="ChEBI" id="CHEBI:57642"/>
        <dbReference type="ChEBI" id="CHEBI:57783"/>
        <dbReference type="ChEBI" id="CHEBI:58349"/>
        <dbReference type="EC" id="1.1.1.94"/>
    </reaction>
</comment>
<keyword evidence="6" id="KW-0443">Lipid metabolism</keyword>
<evidence type="ECO:0000256" key="2">
    <source>
        <dbReference type="ARBA" id="ARBA00022516"/>
    </source>
</evidence>
<dbReference type="GO" id="GO:0006650">
    <property type="term" value="P:glycerophospholipid metabolic process"/>
    <property type="evidence" value="ECO:0007669"/>
    <property type="project" value="UniProtKB-UniPathway"/>
</dbReference>
<dbReference type="GO" id="GO:0008654">
    <property type="term" value="P:phospholipid biosynthetic process"/>
    <property type="evidence" value="ECO:0007669"/>
    <property type="project" value="UniProtKB-KW"/>
</dbReference>
<proteinExistence type="inferred from homology"/>
<dbReference type="GO" id="GO:0141153">
    <property type="term" value="F:glycerol-3-phosphate dehydrogenase (NADP+) activity"/>
    <property type="evidence" value="ECO:0007669"/>
    <property type="project" value="RHEA"/>
</dbReference>
<sequence length="331" mass="36444">MFTPSFLNGVEYLKISVLGCGRWAAFLAWYTESLGNQVMVWGRETSKRYQRLQDTRKNDFLMLPKQVSLSHSLDETISFGEIVIISISSQSLRSLGKQLHALGNIENKTFVLCMKGLEIGTGERLSRILLEELGAGIKVAVWVGPGHVQDFIKGIPNCMVIGSDDIAVTRQIVDEFSSNLIRFYYGTDLLGIEIGAAAKNVVGIAAGMLDGLQYTSLKGALMARGTKELSNLIEAMGGDPMTVYGLSHLGDYEATLFSLHSNNRRFGEDFVRGEVSDTLAEGVYTVEALMDLARIYKIELPICQAVYNIIKGSQDIKGELLSLFLRPVKAE</sequence>
<name>A0A1H6U864_9FIRM</name>
<keyword evidence="4 10" id="KW-0560">Oxidoreductase</keyword>
<dbReference type="Proteomes" id="UP000199662">
    <property type="component" value="Unassembled WGS sequence"/>
</dbReference>
<dbReference type="STRING" id="84035.SAMN05660742_101322"/>
<evidence type="ECO:0000256" key="6">
    <source>
        <dbReference type="ARBA" id="ARBA00023098"/>
    </source>
</evidence>
<evidence type="ECO:0000256" key="4">
    <source>
        <dbReference type="ARBA" id="ARBA00023002"/>
    </source>
</evidence>
<dbReference type="AlphaFoldDB" id="A0A1H6U864"/>
<evidence type="ECO:0000259" key="13">
    <source>
        <dbReference type="Pfam" id="PF07479"/>
    </source>
</evidence>
<evidence type="ECO:0000313" key="15">
    <source>
        <dbReference type="Proteomes" id="UP000199662"/>
    </source>
</evidence>
<accession>A0A1H6U864</accession>
<dbReference type="InterPro" id="IPR011128">
    <property type="entry name" value="G3P_DH_NAD-dep_N"/>
</dbReference>
<dbReference type="GO" id="GO:0005829">
    <property type="term" value="C:cytosol"/>
    <property type="evidence" value="ECO:0007669"/>
    <property type="project" value="TreeGrafter"/>
</dbReference>
<evidence type="ECO:0000256" key="1">
    <source>
        <dbReference type="ARBA" id="ARBA00011009"/>
    </source>
</evidence>
<dbReference type="InterPro" id="IPR008927">
    <property type="entry name" value="6-PGluconate_DH-like_C_sf"/>
</dbReference>
<dbReference type="UniPathway" id="UPA00940"/>
<dbReference type="InterPro" id="IPR006109">
    <property type="entry name" value="G3P_DH_NAD-dep_C"/>
</dbReference>
<keyword evidence="7" id="KW-0594">Phospholipid biosynthesis</keyword>
<evidence type="ECO:0000256" key="3">
    <source>
        <dbReference type="ARBA" id="ARBA00022857"/>
    </source>
</evidence>
<dbReference type="PANTHER" id="PTHR11728">
    <property type="entry name" value="GLYCEROL-3-PHOSPHATE DEHYDROGENASE"/>
    <property type="match status" value="1"/>
</dbReference>
<evidence type="ECO:0000256" key="11">
    <source>
        <dbReference type="RuleBase" id="RU000439"/>
    </source>
</evidence>
<dbReference type="InterPro" id="IPR013328">
    <property type="entry name" value="6PGD_dom2"/>
</dbReference>
<evidence type="ECO:0000313" key="14">
    <source>
        <dbReference type="EMBL" id="SEI87706.1"/>
    </source>
</evidence>
<keyword evidence="15" id="KW-1185">Reference proteome</keyword>
<organism evidence="14 15">
    <name type="scientific">Propionispira arboris</name>
    <dbReference type="NCBI Taxonomy" id="84035"/>
    <lineage>
        <taxon>Bacteria</taxon>
        <taxon>Bacillati</taxon>
        <taxon>Bacillota</taxon>
        <taxon>Negativicutes</taxon>
        <taxon>Selenomonadales</taxon>
        <taxon>Selenomonadaceae</taxon>
        <taxon>Propionispira</taxon>
    </lineage>
</organism>
<dbReference type="Gene3D" id="1.10.1040.10">
    <property type="entry name" value="N-(1-d-carboxylethyl)-l-norvaline Dehydrogenase, domain 2"/>
    <property type="match status" value="1"/>
</dbReference>
<dbReference type="Pfam" id="PF07479">
    <property type="entry name" value="NAD_Gly3P_dh_C"/>
    <property type="match status" value="1"/>
</dbReference>
<dbReference type="GO" id="GO:0005975">
    <property type="term" value="P:carbohydrate metabolic process"/>
    <property type="evidence" value="ECO:0007669"/>
    <property type="project" value="InterPro"/>
</dbReference>
<dbReference type="PANTHER" id="PTHR11728:SF1">
    <property type="entry name" value="GLYCEROL-3-PHOSPHATE DEHYDROGENASE [NAD(+)] 2, CHLOROPLASTIC"/>
    <property type="match status" value="1"/>
</dbReference>
<keyword evidence="5 10" id="KW-0520">NAD</keyword>
<dbReference type="PRINTS" id="PR00077">
    <property type="entry name" value="GPDHDRGNASE"/>
</dbReference>
<keyword evidence="8" id="KW-1208">Phospholipid metabolism</keyword>
<dbReference type="Gene3D" id="3.40.50.720">
    <property type="entry name" value="NAD(P)-binding Rossmann-like Domain"/>
    <property type="match status" value="1"/>
</dbReference>
<dbReference type="GO" id="GO:0046168">
    <property type="term" value="P:glycerol-3-phosphate catabolic process"/>
    <property type="evidence" value="ECO:0007669"/>
    <property type="project" value="InterPro"/>
</dbReference>
<dbReference type="SUPFAM" id="SSF48179">
    <property type="entry name" value="6-phosphogluconate dehydrogenase C-terminal domain-like"/>
    <property type="match status" value="1"/>
</dbReference>
<feature type="domain" description="Glycerol-3-phosphate dehydrogenase NAD-dependent C-terminal" evidence="13">
    <location>
        <begin position="188"/>
        <end position="317"/>
    </location>
</feature>
<feature type="domain" description="Glycerol-3-phosphate dehydrogenase NAD-dependent N-terminal" evidence="12">
    <location>
        <begin position="14"/>
        <end position="166"/>
    </location>
</feature>
<keyword evidence="2" id="KW-0444">Lipid biosynthesis</keyword>
<protein>
    <recommendedName>
        <fullName evidence="11">Glycerol-3-phosphate dehydrogenase</fullName>
        <ecNumber evidence="11">1.1.1.94</ecNumber>
    </recommendedName>
</protein>
<comment type="similarity">
    <text evidence="1 10">Belongs to the NAD-dependent glycerol-3-phosphate dehydrogenase family.</text>
</comment>
<reference evidence="14 15" key="1">
    <citation type="submission" date="2016-10" db="EMBL/GenBank/DDBJ databases">
        <authorList>
            <person name="de Groot N.N."/>
        </authorList>
    </citation>
    <scope>NUCLEOTIDE SEQUENCE [LARGE SCALE GENOMIC DNA]</scope>
    <source>
        <strain evidence="14 15">DSM 2179</strain>
    </source>
</reference>
<evidence type="ECO:0000256" key="8">
    <source>
        <dbReference type="ARBA" id="ARBA00023264"/>
    </source>
</evidence>
<keyword evidence="3" id="KW-0521">NADP</keyword>
<evidence type="ECO:0000256" key="10">
    <source>
        <dbReference type="RuleBase" id="RU000437"/>
    </source>
</evidence>
<dbReference type="InterPro" id="IPR006168">
    <property type="entry name" value="G3P_DH_NAD-dep"/>
</dbReference>
<dbReference type="EMBL" id="FNZK01000001">
    <property type="protein sequence ID" value="SEI87706.1"/>
    <property type="molecule type" value="Genomic_DNA"/>
</dbReference>
<feature type="active site" description="Proton acceptor" evidence="9">
    <location>
        <position position="199"/>
    </location>
</feature>
<dbReference type="SUPFAM" id="SSF51735">
    <property type="entry name" value="NAD(P)-binding Rossmann-fold domains"/>
    <property type="match status" value="1"/>
</dbReference>
<dbReference type="EC" id="1.1.1.94" evidence="11"/>
<dbReference type="Pfam" id="PF01210">
    <property type="entry name" value="NAD_Gly3P_dh_N"/>
    <property type="match status" value="1"/>
</dbReference>
<dbReference type="GO" id="GO:0051287">
    <property type="term" value="F:NAD binding"/>
    <property type="evidence" value="ECO:0007669"/>
    <property type="project" value="InterPro"/>
</dbReference>
<evidence type="ECO:0000256" key="9">
    <source>
        <dbReference type="PIRSR" id="PIRSR000114-1"/>
    </source>
</evidence>